<dbReference type="SMR" id="A2EJ90"/>
<name>A2EJ90_TRIV3</name>
<dbReference type="Proteomes" id="UP000001542">
    <property type="component" value="Unassembled WGS sequence"/>
</dbReference>
<accession>A2EJ90</accession>
<evidence type="ECO:0000313" key="1">
    <source>
        <dbReference type="EMBL" id="EAY07242.1"/>
    </source>
</evidence>
<reference evidence="1" key="1">
    <citation type="submission" date="2006-10" db="EMBL/GenBank/DDBJ databases">
        <authorList>
            <person name="Amadeo P."/>
            <person name="Zhao Q."/>
            <person name="Wortman J."/>
            <person name="Fraser-Liggett C."/>
            <person name="Carlton J."/>
        </authorList>
    </citation>
    <scope>NUCLEOTIDE SEQUENCE</scope>
    <source>
        <strain evidence="1">G3</strain>
    </source>
</reference>
<dbReference type="InParanoid" id="A2EJ90"/>
<proteinExistence type="predicted"/>
<gene>
    <name evidence="1" type="ORF">TVAG_240430</name>
</gene>
<sequence>MLPFITYFKLSNIFADVTVEEVKAEILAHAAEFNFNRKTLEDTNTTEDTTISNITFHKYSVYDFPPSNKNDIIHYYLEQTNTYAYYYASANGSAWTRTSINGTYSSNKYTSFEATTF</sequence>
<keyword evidence="2" id="KW-1185">Reference proteome</keyword>
<dbReference type="AlphaFoldDB" id="A2EJ90"/>
<protein>
    <submittedName>
        <fullName evidence="1">Uncharacterized protein</fullName>
    </submittedName>
</protein>
<dbReference type="EMBL" id="DS113404">
    <property type="protein sequence ID" value="EAY07242.1"/>
    <property type="molecule type" value="Genomic_DNA"/>
</dbReference>
<reference evidence="1" key="2">
    <citation type="journal article" date="2007" name="Science">
        <title>Draft genome sequence of the sexually transmitted pathogen Trichomonas vaginalis.</title>
        <authorList>
            <person name="Carlton J.M."/>
            <person name="Hirt R.P."/>
            <person name="Silva J.C."/>
            <person name="Delcher A.L."/>
            <person name="Schatz M."/>
            <person name="Zhao Q."/>
            <person name="Wortman J.R."/>
            <person name="Bidwell S.L."/>
            <person name="Alsmark U.C.M."/>
            <person name="Besteiro S."/>
            <person name="Sicheritz-Ponten T."/>
            <person name="Noel C.J."/>
            <person name="Dacks J.B."/>
            <person name="Foster P.G."/>
            <person name="Simillion C."/>
            <person name="Van de Peer Y."/>
            <person name="Miranda-Saavedra D."/>
            <person name="Barton G.J."/>
            <person name="Westrop G.D."/>
            <person name="Mueller S."/>
            <person name="Dessi D."/>
            <person name="Fiori P.L."/>
            <person name="Ren Q."/>
            <person name="Paulsen I."/>
            <person name="Zhang H."/>
            <person name="Bastida-Corcuera F.D."/>
            <person name="Simoes-Barbosa A."/>
            <person name="Brown M.T."/>
            <person name="Hayes R.D."/>
            <person name="Mukherjee M."/>
            <person name="Okumura C.Y."/>
            <person name="Schneider R."/>
            <person name="Smith A.J."/>
            <person name="Vanacova S."/>
            <person name="Villalvazo M."/>
            <person name="Haas B.J."/>
            <person name="Pertea M."/>
            <person name="Feldblyum T.V."/>
            <person name="Utterback T.R."/>
            <person name="Shu C.L."/>
            <person name="Osoegawa K."/>
            <person name="de Jong P.J."/>
            <person name="Hrdy I."/>
            <person name="Horvathova L."/>
            <person name="Zubacova Z."/>
            <person name="Dolezal P."/>
            <person name="Malik S.B."/>
            <person name="Logsdon J.M. Jr."/>
            <person name="Henze K."/>
            <person name="Gupta A."/>
            <person name="Wang C.C."/>
            <person name="Dunne R.L."/>
            <person name="Upcroft J.A."/>
            <person name="Upcroft P."/>
            <person name="White O."/>
            <person name="Salzberg S.L."/>
            <person name="Tang P."/>
            <person name="Chiu C.-H."/>
            <person name="Lee Y.-S."/>
            <person name="Embley T.M."/>
            <person name="Coombs G.H."/>
            <person name="Mottram J.C."/>
            <person name="Tachezy J."/>
            <person name="Fraser-Liggett C.M."/>
            <person name="Johnson P.J."/>
        </authorList>
    </citation>
    <scope>NUCLEOTIDE SEQUENCE [LARGE SCALE GENOMIC DNA]</scope>
    <source>
        <strain evidence="1">G3</strain>
    </source>
</reference>
<organism evidence="1 2">
    <name type="scientific">Trichomonas vaginalis (strain ATCC PRA-98 / G3)</name>
    <dbReference type="NCBI Taxonomy" id="412133"/>
    <lineage>
        <taxon>Eukaryota</taxon>
        <taxon>Metamonada</taxon>
        <taxon>Parabasalia</taxon>
        <taxon>Trichomonadida</taxon>
        <taxon>Trichomonadidae</taxon>
        <taxon>Trichomonas</taxon>
    </lineage>
</organism>
<evidence type="ECO:0000313" key="2">
    <source>
        <dbReference type="Proteomes" id="UP000001542"/>
    </source>
</evidence>
<dbReference type="VEuPathDB" id="TrichDB:TVAG_240430"/>